<dbReference type="InterPro" id="IPR042211">
    <property type="entry name" value="CRISPR-assoc_Cas1_N"/>
</dbReference>
<dbReference type="GO" id="GO:0046872">
    <property type="term" value="F:metal ion binding"/>
    <property type="evidence" value="ECO:0007669"/>
    <property type="project" value="UniProtKB-UniRule"/>
</dbReference>
<keyword evidence="3 10" id="KW-0255">Endonuclease</keyword>
<keyword evidence="6 10" id="KW-0051">Antiviral defense</keyword>
<evidence type="ECO:0000256" key="9">
    <source>
        <dbReference type="ARBA" id="ARBA00038592"/>
    </source>
</evidence>
<evidence type="ECO:0000256" key="4">
    <source>
        <dbReference type="ARBA" id="ARBA00022801"/>
    </source>
</evidence>
<evidence type="ECO:0000313" key="11">
    <source>
        <dbReference type="EMBL" id="QJE95725.1"/>
    </source>
</evidence>
<keyword evidence="5 10" id="KW-0460">Magnesium</keyword>
<evidence type="ECO:0000256" key="1">
    <source>
        <dbReference type="ARBA" id="ARBA00022722"/>
    </source>
</evidence>
<dbReference type="Proteomes" id="UP000501812">
    <property type="component" value="Chromosome"/>
</dbReference>
<dbReference type="GO" id="GO:0016787">
    <property type="term" value="F:hydrolase activity"/>
    <property type="evidence" value="ECO:0007669"/>
    <property type="project" value="UniProtKB-KW"/>
</dbReference>
<keyword evidence="12" id="KW-1185">Reference proteome</keyword>
<comment type="subunit">
    <text evidence="9 10">Homodimer, forms a heterotetramer with a Cas2 homodimer.</text>
</comment>
<name>A0A858RG87_9BACT</name>
<evidence type="ECO:0000313" key="12">
    <source>
        <dbReference type="Proteomes" id="UP000501812"/>
    </source>
</evidence>
<comment type="cofactor">
    <cofactor evidence="10">
        <name>Mg(2+)</name>
        <dbReference type="ChEBI" id="CHEBI:18420"/>
    </cofactor>
    <cofactor evidence="10">
        <name>Mn(2+)</name>
        <dbReference type="ChEBI" id="CHEBI:29035"/>
    </cofactor>
</comment>
<dbReference type="Pfam" id="PF01867">
    <property type="entry name" value="Cas_Cas1"/>
    <property type="match status" value="1"/>
</dbReference>
<dbReference type="Gene3D" id="1.20.120.920">
    <property type="entry name" value="CRISPR-associated endonuclease Cas1, C-terminal domain"/>
    <property type="match status" value="1"/>
</dbReference>
<dbReference type="KEGG" id="luo:HHL09_07975"/>
<dbReference type="GO" id="GO:0003677">
    <property type="term" value="F:DNA binding"/>
    <property type="evidence" value="ECO:0007669"/>
    <property type="project" value="UniProtKB-KW"/>
</dbReference>
<protein>
    <recommendedName>
        <fullName evidence="10">CRISPR-associated endonuclease Cas1</fullName>
        <ecNumber evidence="10">3.1.-.-</ecNumber>
    </recommendedName>
</protein>
<dbReference type="InterPro" id="IPR019856">
    <property type="entry name" value="CRISPR-assoc_Cas1_DVULG"/>
</dbReference>
<evidence type="ECO:0000256" key="2">
    <source>
        <dbReference type="ARBA" id="ARBA00022723"/>
    </source>
</evidence>
<dbReference type="HAMAP" id="MF_01470">
    <property type="entry name" value="Cas1"/>
    <property type="match status" value="1"/>
</dbReference>
<keyword evidence="2 10" id="KW-0479">Metal-binding</keyword>
<dbReference type="CDD" id="cd09721">
    <property type="entry name" value="Cas1_I-C"/>
    <property type="match status" value="1"/>
</dbReference>
<comment type="function">
    <text evidence="10">CRISPR (clustered regularly interspaced short palindromic repeat), is an adaptive immune system that provides protection against mobile genetic elements (viruses, transposable elements and conjugative plasmids). CRISPR clusters contain spacers, sequences complementary to antecedent mobile elements, and target invading nucleic acids. CRISPR clusters are transcribed and processed into CRISPR RNA (crRNA). Acts as a dsDNA endonuclease. Involved in the integration of spacer DNA into the CRISPR cassette.</text>
</comment>
<dbReference type="Gene3D" id="3.100.10.20">
    <property type="entry name" value="CRISPR-associated endonuclease Cas1, N-terminal domain"/>
    <property type="match status" value="1"/>
</dbReference>
<dbReference type="GO" id="GO:0004520">
    <property type="term" value="F:DNA endonuclease activity"/>
    <property type="evidence" value="ECO:0007669"/>
    <property type="project" value="InterPro"/>
</dbReference>
<dbReference type="InterPro" id="IPR002729">
    <property type="entry name" value="CRISPR-assoc_Cas1"/>
</dbReference>
<dbReference type="GO" id="GO:0051607">
    <property type="term" value="P:defense response to virus"/>
    <property type="evidence" value="ECO:0007669"/>
    <property type="project" value="UniProtKB-UniRule"/>
</dbReference>
<dbReference type="InterPro" id="IPR042206">
    <property type="entry name" value="CRISPR-assoc_Cas1_C"/>
</dbReference>
<dbReference type="InterPro" id="IPR050646">
    <property type="entry name" value="Cas1"/>
</dbReference>
<evidence type="ECO:0000256" key="6">
    <source>
        <dbReference type="ARBA" id="ARBA00023118"/>
    </source>
</evidence>
<keyword evidence="7 10" id="KW-0238">DNA-binding</keyword>
<evidence type="ECO:0000256" key="10">
    <source>
        <dbReference type="HAMAP-Rule" id="MF_01470"/>
    </source>
</evidence>
<dbReference type="NCBIfam" id="TIGR03640">
    <property type="entry name" value="cas1_DVULG"/>
    <property type="match status" value="1"/>
</dbReference>
<feature type="binding site" evidence="10">
    <location>
        <position position="169"/>
    </location>
    <ligand>
        <name>Mn(2+)</name>
        <dbReference type="ChEBI" id="CHEBI:29035"/>
    </ligand>
</feature>
<dbReference type="PANTHER" id="PTHR34353">
    <property type="entry name" value="CRISPR-ASSOCIATED ENDONUCLEASE CAS1 1"/>
    <property type="match status" value="1"/>
</dbReference>
<dbReference type="EC" id="3.1.-.-" evidence="10"/>
<feature type="binding site" evidence="10">
    <location>
        <position position="252"/>
    </location>
    <ligand>
        <name>Mn(2+)</name>
        <dbReference type="ChEBI" id="CHEBI:29035"/>
    </ligand>
</feature>
<comment type="similarity">
    <text evidence="10">Belongs to the CRISPR-associated endonuclease Cas1 family.</text>
</comment>
<accession>A0A858RG87</accession>
<reference evidence="11 12" key="1">
    <citation type="submission" date="2020-04" db="EMBL/GenBank/DDBJ databases">
        <title>Luteolibacter sp. G-1-1-1 isolated from soil.</title>
        <authorList>
            <person name="Dahal R.H."/>
        </authorList>
    </citation>
    <scope>NUCLEOTIDE SEQUENCE [LARGE SCALE GENOMIC DNA]</scope>
    <source>
        <strain evidence="11 12">G-1-1-1</strain>
    </source>
</reference>
<sequence>MKRHLNTLFVTLEGAYLRKDGAAVEIRHEGETKLRVPLHNLEGIACFGWDIGASAALMAACSEAGVAFSFHNPHGKFLAATRGFTSGNILLRREQYRRADDEACAVAIAANMLAAKLANSRQVLMRTARDHGGSSPARATALGQAADSLAVRAGLLGRATTLDSLRGIEGDAAATYFGVFPHLLVNHDPGVFITGRSRRPPLDPVNALLSFLYSLLMHDCRSALEGCGLDPQCGFLHRDRPGRPSLALDLMEEFRAFLSDRVALTLINRRQITAGDFRREESGAVLLKEDSRKEVLVAWQERKQVEITHPFLDEKVTIGLLPHLQARLLARHLRGDLDAYPAFLAK</sequence>
<keyword evidence="8 10" id="KW-0464">Manganese</keyword>
<evidence type="ECO:0000256" key="7">
    <source>
        <dbReference type="ARBA" id="ARBA00023125"/>
    </source>
</evidence>
<dbReference type="NCBIfam" id="TIGR00287">
    <property type="entry name" value="cas1"/>
    <property type="match status" value="1"/>
</dbReference>
<keyword evidence="1 10" id="KW-0540">Nuclease</keyword>
<dbReference type="GO" id="GO:0043571">
    <property type="term" value="P:maintenance of CRISPR repeat elements"/>
    <property type="evidence" value="ECO:0007669"/>
    <property type="project" value="UniProtKB-UniRule"/>
</dbReference>
<feature type="binding site" evidence="10">
    <location>
        <position position="237"/>
    </location>
    <ligand>
        <name>Mn(2+)</name>
        <dbReference type="ChEBI" id="CHEBI:29035"/>
    </ligand>
</feature>
<evidence type="ECO:0000256" key="8">
    <source>
        <dbReference type="ARBA" id="ARBA00023211"/>
    </source>
</evidence>
<dbReference type="PANTHER" id="PTHR34353:SF2">
    <property type="entry name" value="CRISPR-ASSOCIATED ENDONUCLEASE CAS1 1"/>
    <property type="match status" value="1"/>
</dbReference>
<proteinExistence type="inferred from homology"/>
<evidence type="ECO:0000256" key="3">
    <source>
        <dbReference type="ARBA" id="ARBA00022759"/>
    </source>
</evidence>
<organism evidence="11 12">
    <name type="scientific">Luteolibacter luteus</name>
    <dbReference type="NCBI Taxonomy" id="2728835"/>
    <lineage>
        <taxon>Bacteria</taxon>
        <taxon>Pseudomonadati</taxon>
        <taxon>Verrucomicrobiota</taxon>
        <taxon>Verrucomicrobiia</taxon>
        <taxon>Verrucomicrobiales</taxon>
        <taxon>Verrucomicrobiaceae</taxon>
        <taxon>Luteolibacter</taxon>
    </lineage>
</organism>
<gene>
    <name evidence="11" type="primary">cas1c</name>
    <name evidence="10" type="synonym">cas1</name>
    <name evidence="11" type="ORF">HHL09_07975</name>
</gene>
<evidence type="ECO:0000256" key="5">
    <source>
        <dbReference type="ARBA" id="ARBA00022842"/>
    </source>
</evidence>
<dbReference type="AlphaFoldDB" id="A0A858RG87"/>
<dbReference type="RefSeq" id="WP_169454038.1">
    <property type="nucleotide sequence ID" value="NZ_CP051774.1"/>
</dbReference>
<keyword evidence="4 10" id="KW-0378">Hydrolase</keyword>
<dbReference type="EMBL" id="CP051774">
    <property type="protein sequence ID" value="QJE95725.1"/>
    <property type="molecule type" value="Genomic_DNA"/>
</dbReference>